<keyword evidence="6" id="KW-0175">Coiled coil</keyword>
<name>A0ABV8QR77_9BACT</name>
<evidence type="ECO:0000259" key="8">
    <source>
        <dbReference type="PROSITE" id="PS50113"/>
    </source>
</evidence>
<evidence type="ECO:0000313" key="10">
    <source>
        <dbReference type="Proteomes" id="UP001595907"/>
    </source>
</evidence>
<dbReference type="SMART" id="SM00387">
    <property type="entry name" value="HATPase_c"/>
    <property type="match status" value="1"/>
</dbReference>
<dbReference type="PANTHER" id="PTHR43304">
    <property type="entry name" value="PHYTOCHROME-LIKE PROTEIN CPH1"/>
    <property type="match status" value="1"/>
</dbReference>
<dbReference type="Gene3D" id="3.30.450.20">
    <property type="entry name" value="PAS domain"/>
    <property type="match status" value="3"/>
</dbReference>
<keyword evidence="3" id="KW-0597">Phosphoprotein</keyword>
<dbReference type="SUPFAM" id="SSF55874">
    <property type="entry name" value="ATPase domain of HSP90 chaperone/DNA topoisomerase II/histidine kinase"/>
    <property type="match status" value="1"/>
</dbReference>
<dbReference type="GO" id="GO:0005524">
    <property type="term" value="F:ATP binding"/>
    <property type="evidence" value="ECO:0007669"/>
    <property type="project" value="UniProtKB-KW"/>
</dbReference>
<keyword evidence="4" id="KW-0808">Transferase</keyword>
<dbReference type="InterPro" id="IPR000700">
    <property type="entry name" value="PAS-assoc_C"/>
</dbReference>
<dbReference type="InterPro" id="IPR004358">
    <property type="entry name" value="Sig_transdc_His_kin-like_C"/>
</dbReference>
<dbReference type="InterPro" id="IPR052162">
    <property type="entry name" value="Sensor_kinase/Photoreceptor"/>
</dbReference>
<dbReference type="Proteomes" id="UP001595907">
    <property type="component" value="Unassembled WGS sequence"/>
</dbReference>
<evidence type="ECO:0000259" key="7">
    <source>
        <dbReference type="PROSITE" id="PS50109"/>
    </source>
</evidence>
<evidence type="ECO:0000256" key="5">
    <source>
        <dbReference type="ARBA" id="ARBA00022777"/>
    </source>
</evidence>
<comment type="catalytic activity">
    <reaction evidence="1">
        <text>ATP + protein L-histidine = ADP + protein N-phospho-L-histidine.</text>
        <dbReference type="EC" id="2.7.13.3"/>
    </reaction>
</comment>
<feature type="domain" description="PAC" evidence="8">
    <location>
        <begin position="82"/>
        <end position="139"/>
    </location>
</feature>
<dbReference type="InterPro" id="IPR003594">
    <property type="entry name" value="HATPase_dom"/>
</dbReference>
<protein>
    <recommendedName>
        <fullName evidence="2">histidine kinase</fullName>
        <ecNumber evidence="2">2.7.13.3</ecNumber>
    </recommendedName>
</protein>
<accession>A0ABV8QR77</accession>
<evidence type="ECO:0000256" key="3">
    <source>
        <dbReference type="ARBA" id="ARBA00022553"/>
    </source>
</evidence>
<dbReference type="SUPFAM" id="SSF47384">
    <property type="entry name" value="Homodimeric domain of signal transducing histidine kinase"/>
    <property type="match status" value="1"/>
</dbReference>
<dbReference type="SUPFAM" id="SSF55785">
    <property type="entry name" value="PYP-like sensor domain (PAS domain)"/>
    <property type="match status" value="3"/>
</dbReference>
<keyword evidence="9" id="KW-0067">ATP-binding</keyword>
<reference evidence="10" key="1">
    <citation type="journal article" date="2019" name="Int. J. Syst. Evol. Microbiol.">
        <title>The Global Catalogue of Microorganisms (GCM) 10K type strain sequencing project: providing services to taxonomists for standard genome sequencing and annotation.</title>
        <authorList>
            <consortium name="The Broad Institute Genomics Platform"/>
            <consortium name="The Broad Institute Genome Sequencing Center for Infectious Disease"/>
            <person name="Wu L."/>
            <person name="Ma J."/>
        </authorList>
    </citation>
    <scope>NUCLEOTIDE SEQUENCE [LARGE SCALE GENOMIC DNA]</scope>
    <source>
        <strain evidence="10">CECT 8289</strain>
    </source>
</reference>
<dbReference type="InterPro" id="IPR036097">
    <property type="entry name" value="HisK_dim/P_sf"/>
</dbReference>
<dbReference type="InterPro" id="IPR005467">
    <property type="entry name" value="His_kinase_dom"/>
</dbReference>
<dbReference type="Pfam" id="PF00512">
    <property type="entry name" value="HisKA"/>
    <property type="match status" value="1"/>
</dbReference>
<evidence type="ECO:0000256" key="1">
    <source>
        <dbReference type="ARBA" id="ARBA00000085"/>
    </source>
</evidence>
<feature type="domain" description="PAC" evidence="8">
    <location>
        <begin position="344"/>
        <end position="397"/>
    </location>
</feature>
<feature type="domain" description="Histidine kinase" evidence="7">
    <location>
        <begin position="426"/>
        <end position="652"/>
    </location>
</feature>
<dbReference type="PANTHER" id="PTHR43304:SF1">
    <property type="entry name" value="PAC DOMAIN-CONTAINING PROTEIN"/>
    <property type="match status" value="1"/>
</dbReference>
<comment type="caution">
    <text evidence="9">The sequence shown here is derived from an EMBL/GenBank/DDBJ whole genome shotgun (WGS) entry which is preliminary data.</text>
</comment>
<evidence type="ECO:0000256" key="2">
    <source>
        <dbReference type="ARBA" id="ARBA00012438"/>
    </source>
</evidence>
<dbReference type="RefSeq" id="WP_379705812.1">
    <property type="nucleotide sequence ID" value="NZ_JBHSCZ010000001.1"/>
</dbReference>
<organism evidence="9 10">
    <name type="scientific">Ferruginibacter yonginensis</name>
    <dbReference type="NCBI Taxonomy" id="1310416"/>
    <lineage>
        <taxon>Bacteria</taxon>
        <taxon>Pseudomonadati</taxon>
        <taxon>Bacteroidota</taxon>
        <taxon>Chitinophagia</taxon>
        <taxon>Chitinophagales</taxon>
        <taxon>Chitinophagaceae</taxon>
        <taxon>Ferruginibacter</taxon>
    </lineage>
</organism>
<evidence type="ECO:0000256" key="6">
    <source>
        <dbReference type="SAM" id="Coils"/>
    </source>
</evidence>
<dbReference type="PROSITE" id="PS50109">
    <property type="entry name" value="HIS_KIN"/>
    <property type="match status" value="1"/>
</dbReference>
<dbReference type="InterPro" id="IPR035965">
    <property type="entry name" value="PAS-like_dom_sf"/>
</dbReference>
<dbReference type="SMART" id="SM00091">
    <property type="entry name" value="PAS"/>
    <property type="match status" value="2"/>
</dbReference>
<keyword evidence="10" id="KW-1185">Reference proteome</keyword>
<dbReference type="Pfam" id="PF13426">
    <property type="entry name" value="PAS_9"/>
    <property type="match status" value="1"/>
</dbReference>
<dbReference type="SMART" id="SM00388">
    <property type="entry name" value="HisKA"/>
    <property type="match status" value="1"/>
</dbReference>
<evidence type="ECO:0000313" key="9">
    <source>
        <dbReference type="EMBL" id="MFC4261449.1"/>
    </source>
</evidence>
<keyword evidence="5" id="KW-0418">Kinase</keyword>
<dbReference type="EC" id="2.7.13.3" evidence="2"/>
<dbReference type="Gene3D" id="1.10.287.130">
    <property type="match status" value="1"/>
</dbReference>
<dbReference type="InterPro" id="IPR036890">
    <property type="entry name" value="HATPase_C_sf"/>
</dbReference>
<dbReference type="Gene3D" id="3.30.565.10">
    <property type="entry name" value="Histidine kinase-like ATPase, C-terminal domain"/>
    <property type="match status" value="1"/>
</dbReference>
<dbReference type="PRINTS" id="PR00344">
    <property type="entry name" value="BCTRLSENSOR"/>
</dbReference>
<proteinExistence type="predicted"/>
<sequence>MGYTDAKHIKELATLFDDIHALIAILKGKDHVLQYGNKLYFKSINQSESNIGLPIIEIIPELKEQGIIEILDTVFQTGTPYKIDQFRIELNIDGTGVLTEMYFSLAYNPIRNNEGIITGIFVHAVDITELVKAKLNAEQSREDLNNLILNAPVATAIYSGKEMIVELANDKMIALWGKDKNVTGKRLQEVLPELEDQPFFRLLDEVYETGITYHANEQKAILEVNNKLQPFWFNLSYKPMYDKNGKVYGILNMALDVTYQVEAKQKLAQAEEKLRSAIEVANLGTWEFDIKTGAIKLNKTLLDWRGIDQSQVITVENILENAFDEDEVLHQIHKALQPEANGIINVEYDIINLKTKEHRRLHSQGKTFYNEQNEPVLMAGITQDVTLQRLTEKELADKVAQKTADVANANNDLRQLNANLEQFVYVASHDLQEPLRKINIFSDMLLNSKAEISDEGKIYIEKIEKAAKRMSLLINDLLEFSRVSSKERIFVPTDLNKIINDIKVDYELLIKQKNATLDFANLPQIDAIPLQMNQLFYNLIGNALKFTKDDTASVIKITCNILNKEEVAALKLNSLYTYCSIKVIDNGIGFDQKYAAQIFEIFQRLHGKQEYAGTGIGLALAKKIADNHGGAISASSQPNNGATFNVILPINRKIFVEA</sequence>
<dbReference type="InterPro" id="IPR000014">
    <property type="entry name" value="PAS"/>
</dbReference>
<feature type="coiled-coil region" evidence="6">
    <location>
        <begin position="392"/>
        <end position="419"/>
    </location>
</feature>
<dbReference type="PROSITE" id="PS50113">
    <property type="entry name" value="PAC"/>
    <property type="match status" value="3"/>
</dbReference>
<evidence type="ECO:0000256" key="4">
    <source>
        <dbReference type="ARBA" id="ARBA00022679"/>
    </source>
</evidence>
<dbReference type="EMBL" id="JBHSCZ010000001">
    <property type="protein sequence ID" value="MFC4261449.1"/>
    <property type="molecule type" value="Genomic_DNA"/>
</dbReference>
<keyword evidence="9" id="KW-0547">Nucleotide-binding</keyword>
<gene>
    <name evidence="9" type="ORF">ACFOWM_01045</name>
</gene>
<dbReference type="Pfam" id="PF02518">
    <property type="entry name" value="HATPase_c"/>
    <property type="match status" value="1"/>
</dbReference>
<feature type="domain" description="PAC" evidence="8">
    <location>
        <begin position="215"/>
        <end position="269"/>
    </location>
</feature>
<dbReference type="InterPro" id="IPR003661">
    <property type="entry name" value="HisK_dim/P_dom"/>
</dbReference>
<dbReference type="CDD" id="cd00082">
    <property type="entry name" value="HisKA"/>
    <property type="match status" value="1"/>
</dbReference>